<dbReference type="EMBL" id="MU825875">
    <property type="protein sequence ID" value="KAJ7386790.1"/>
    <property type="molecule type" value="Genomic_DNA"/>
</dbReference>
<evidence type="ECO:0000313" key="2">
    <source>
        <dbReference type="Proteomes" id="UP001163046"/>
    </source>
</evidence>
<organism evidence="1 2">
    <name type="scientific">Desmophyllum pertusum</name>
    <dbReference type="NCBI Taxonomy" id="174260"/>
    <lineage>
        <taxon>Eukaryota</taxon>
        <taxon>Metazoa</taxon>
        <taxon>Cnidaria</taxon>
        <taxon>Anthozoa</taxon>
        <taxon>Hexacorallia</taxon>
        <taxon>Scleractinia</taxon>
        <taxon>Caryophylliina</taxon>
        <taxon>Caryophylliidae</taxon>
        <taxon>Desmophyllum</taxon>
    </lineage>
</organism>
<proteinExistence type="predicted"/>
<keyword evidence="2" id="KW-1185">Reference proteome</keyword>
<comment type="caution">
    <text evidence="1">The sequence shown here is derived from an EMBL/GenBank/DDBJ whole genome shotgun (WGS) entry which is preliminary data.</text>
</comment>
<dbReference type="Proteomes" id="UP001163046">
    <property type="component" value="Unassembled WGS sequence"/>
</dbReference>
<sequence>MNSFLNLSDKGYFSFQAIYGAGGPGTTPNKQKIAAYEKLALGDNEFLKTSQLFRVKVSKNGVEYADYLPVKLAFDSVKKNIHLKPAHKWIAWKNVTLTNTIRRQTRPAPKVKSVLAAIQYAHCGN</sequence>
<gene>
    <name evidence="1" type="ORF">OS493_006819</name>
</gene>
<dbReference type="AlphaFoldDB" id="A0A9X0D4Q1"/>
<accession>A0A9X0D4Q1</accession>
<protein>
    <submittedName>
        <fullName evidence="1">Uncharacterized protein</fullName>
    </submittedName>
</protein>
<evidence type="ECO:0000313" key="1">
    <source>
        <dbReference type="EMBL" id="KAJ7386790.1"/>
    </source>
</evidence>
<name>A0A9X0D4Q1_9CNID</name>
<reference evidence="1" key="1">
    <citation type="submission" date="2023-01" db="EMBL/GenBank/DDBJ databases">
        <title>Genome assembly of the deep-sea coral Lophelia pertusa.</title>
        <authorList>
            <person name="Herrera S."/>
            <person name="Cordes E."/>
        </authorList>
    </citation>
    <scope>NUCLEOTIDE SEQUENCE</scope>
    <source>
        <strain evidence="1">USNM1676648</strain>
        <tissue evidence="1">Polyp</tissue>
    </source>
</reference>